<reference evidence="2" key="1">
    <citation type="journal article" date="2012" name="Proc. Natl. Acad. Sci. U.S.A.">
        <title>Antigenic diversity is generated by distinct evolutionary mechanisms in African trypanosome species.</title>
        <authorList>
            <person name="Jackson A.P."/>
            <person name="Berry A."/>
            <person name="Aslett M."/>
            <person name="Allison H.C."/>
            <person name="Burton P."/>
            <person name="Vavrova-Anderson J."/>
            <person name="Brown R."/>
            <person name="Browne H."/>
            <person name="Corton N."/>
            <person name="Hauser H."/>
            <person name="Gamble J."/>
            <person name="Gilderthorp R."/>
            <person name="Marcello L."/>
            <person name="McQuillan J."/>
            <person name="Otto T.D."/>
            <person name="Quail M.A."/>
            <person name="Sanders M.J."/>
            <person name="van Tonder A."/>
            <person name="Ginger M.L."/>
            <person name="Field M.C."/>
            <person name="Barry J.D."/>
            <person name="Hertz-Fowler C."/>
            <person name="Berriman M."/>
        </authorList>
    </citation>
    <scope>NUCLEOTIDE SEQUENCE</scope>
    <source>
        <strain evidence="2">IL3000</strain>
    </source>
</reference>
<evidence type="ECO:0000256" key="1">
    <source>
        <dbReference type="SAM" id="MobiDB-lite"/>
    </source>
</evidence>
<dbReference type="EMBL" id="HE575322">
    <property type="protein sequence ID" value="CCC93172.1"/>
    <property type="molecule type" value="Genomic_DNA"/>
</dbReference>
<gene>
    <name evidence="2" type="ORF">TCIL3000_9_5800</name>
</gene>
<accession>G0UUV8</accession>
<feature type="region of interest" description="Disordered" evidence="1">
    <location>
        <begin position="339"/>
        <end position="375"/>
    </location>
</feature>
<dbReference type="AlphaFoldDB" id="G0UUV8"/>
<dbReference type="VEuPathDB" id="TriTrypDB:TcIL3000_9_5800"/>
<sequence>MVKWSSRRLVTKRLSGMVVFASLRVGDALMAAEAMRKARSKVARERVRRACGLVDPSLREADEEAPRDPTPKEEALMGAFRQEFSTSLRIRHALLHSFSENQCDKGDDTALPPCVRLFRPRCAGMDEESGDWGSYVIDLDCVYTDDINLLSELHSRWIMLTRRLLEDTCEAPPLHPEIIVIVLCTSEVTPRVSYGSLLPSVVRIAQTSNTEELRIAQWNVRVRGFPPSLKFCIPLDVLNQLSAWNGEYKAMSALDADCDWFVSQSKACSASGKWCTVRLVTSEFLKHSLFFLEWCVPEDFSFVPRCLALREEKPTTDVLARLLLDSYVSMHLEHFSRRRKSHDRPHLTVDNVRGGTKENEGGHGKPTLSAHGDTPKRVGVVHKANSPLANIHNQSSLHNPTEKPTTGIGWVSPDGMRGRSSYGAKHGGHGETCQVQRAAGHVKMAREMCSIGLLVQRYGGVVSSLFSSSGINNKERIQQEHIAVTKSGESSSILLRQLNVFQRNYHNGCRTVEAKMEAANCILRDKVPVLETLRRQYVSAPATATSTVNGETAPAACFFPFHKRW</sequence>
<name>G0UUV8_TRYCI</name>
<organism evidence="2">
    <name type="scientific">Trypanosoma congolense (strain IL3000)</name>
    <dbReference type="NCBI Taxonomy" id="1068625"/>
    <lineage>
        <taxon>Eukaryota</taxon>
        <taxon>Discoba</taxon>
        <taxon>Euglenozoa</taxon>
        <taxon>Kinetoplastea</taxon>
        <taxon>Metakinetoplastina</taxon>
        <taxon>Trypanosomatida</taxon>
        <taxon>Trypanosomatidae</taxon>
        <taxon>Trypanosoma</taxon>
        <taxon>Nannomonas</taxon>
    </lineage>
</organism>
<protein>
    <submittedName>
        <fullName evidence="2">Uncharacterized protein</fullName>
    </submittedName>
</protein>
<proteinExistence type="predicted"/>
<feature type="region of interest" description="Disordered" evidence="1">
    <location>
        <begin position="391"/>
        <end position="413"/>
    </location>
</feature>
<feature type="compositionally biased region" description="Polar residues" evidence="1">
    <location>
        <begin position="391"/>
        <end position="404"/>
    </location>
</feature>
<evidence type="ECO:0000313" key="2">
    <source>
        <dbReference type="EMBL" id="CCC93172.1"/>
    </source>
</evidence>